<dbReference type="Pfam" id="PF17900">
    <property type="entry name" value="Peptidase_M1_N"/>
    <property type="match status" value="1"/>
</dbReference>
<dbReference type="InterPro" id="IPR001930">
    <property type="entry name" value="Peptidase_M1"/>
</dbReference>
<dbReference type="PROSITE" id="PS51257">
    <property type="entry name" value="PROKAR_LIPOPROTEIN"/>
    <property type="match status" value="1"/>
</dbReference>
<dbReference type="GO" id="GO:0070006">
    <property type="term" value="F:metalloaminopeptidase activity"/>
    <property type="evidence" value="ECO:0007669"/>
    <property type="project" value="TreeGrafter"/>
</dbReference>
<dbReference type="GO" id="GO:0016020">
    <property type="term" value="C:membrane"/>
    <property type="evidence" value="ECO:0007669"/>
    <property type="project" value="TreeGrafter"/>
</dbReference>
<dbReference type="SUPFAM" id="SSF63737">
    <property type="entry name" value="Leukotriene A4 hydrolase N-terminal domain"/>
    <property type="match status" value="1"/>
</dbReference>
<gene>
    <name evidence="11" type="ORF">LCGC14_0009380</name>
</gene>
<comment type="caution">
    <text evidence="11">The sequence shown here is derived from an EMBL/GenBank/DDBJ whole genome shotgun (WGS) entry which is preliminary data.</text>
</comment>
<dbReference type="PANTHER" id="PTHR11533:SF174">
    <property type="entry name" value="PUROMYCIN-SENSITIVE AMINOPEPTIDASE-RELATED"/>
    <property type="match status" value="1"/>
</dbReference>
<dbReference type="InterPro" id="IPR027268">
    <property type="entry name" value="Peptidase_M4/M1_CTD_sf"/>
</dbReference>
<feature type="domain" description="Peptidase M1 membrane alanine aminopeptidase" evidence="9">
    <location>
        <begin position="265"/>
        <end position="478"/>
    </location>
</feature>
<dbReference type="GO" id="GO:0042277">
    <property type="term" value="F:peptide binding"/>
    <property type="evidence" value="ECO:0007669"/>
    <property type="project" value="TreeGrafter"/>
</dbReference>
<evidence type="ECO:0000256" key="6">
    <source>
        <dbReference type="ARBA" id="ARBA00022801"/>
    </source>
</evidence>
<dbReference type="GO" id="GO:0043171">
    <property type="term" value="P:peptide catabolic process"/>
    <property type="evidence" value="ECO:0007669"/>
    <property type="project" value="TreeGrafter"/>
</dbReference>
<dbReference type="Gene3D" id="2.60.40.1730">
    <property type="entry name" value="tricorn interacting facor f3 domain"/>
    <property type="match status" value="1"/>
</dbReference>
<dbReference type="CDD" id="cd09602">
    <property type="entry name" value="M1_APN"/>
    <property type="match status" value="1"/>
</dbReference>
<dbReference type="GO" id="GO:0008270">
    <property type="term" value="F:zinc ion binding"/>
    <property type="evidence" value="ECO:0007669"/>
    <property type="project" value="InterPro"/>
</dbReference>
<dbReference type="AlphaFoldDB" id="A0A0F9W6L5"/>
<dbReference type="Gene3D" id="1.10.390.10">
    <property type="entry name" value="Neutral Protease Domain 2"/>
    <property type="match status" value="1"/>
</dbReference>
<dbReference type="PANTHER" id="PTHR11533">
    <property type="entry name" value="PROTEASE M1 ZINC METALLOPROTEASE"/>
    <property type="match status" value="1"/>
</dbReference>
<dbReference type="PRINTS" id="PR00756">
    <property type="entry name" value="ALADIPTASE"/>
</dbReference>
<keyword evidence="7" id="KW-0862">Zinc</keyword>
<keyword evidence="5" id="KW-0479">Metal-binding</keyword>
<evidence type="ECO:0000256" key="8">
    <source>
        <dbReference type="ARBA" id="ARBA00023049"/>
    </source>
</evidence>
<dbReference type="GO" id="GO:0006508">
    <property type="term" value="P:proteolysis"/>
    <property type="evidence" value="ECO:0007669"/>
    <property type="project" value="UniProtKB-KW"/>
</dbReference>
<evidence type="ECO:0000259" key="9">
    <source>
        <dbReference type="Pfam" id="PF01433"/>
    </source>
</evidence>
<evidence type="ECO:0000259" key="10">
    <source>
        <dbReference type="Pfam" id="PF17900"/>
    </source>
</evidence>
<dbReference type="EMBL" id="LAZR01000001">
    <property type="protein sequence ID" value="KKO12921.1"/>
    <property type="molecule type" value="Genomic_DNA"/>
</dbReference>
<evidence type="ECO:0000256" key="3">
    <source>
        <dbReference type="ARBA" id="ARBA00022438"/>
    </source>
</evidence>
<evidence type="ECO:0000256" key="7">
    <source>
        <dbReference type="ARBA" id="ARBA00022833"/>
    </source>
</evidence>
<dbReference type="InterPro" id="IPR050344">
    <property type="entry name" value="Peptidase_M1_aminopeptidases"/>
</dbReference>
<dbReference type="InterPro" id="IPR045357">
    <property type="entry name" value="Aminopeptidase_N-like_N"/>
</dbReference>
<evidence type="ECO:0000256" key="2">
    <source>
        <dbReference type="ARBA" id="ARBA00010136"/>
    </source>
</evidence>
<comment type="similarity">
    <text evidence="2">Belongs to the peptidase M1 family.</text>
</comment>
<dbReference type="GO" id="GO:0005737">
    <property type="term" value="C:cytoplasm"/>
    <property type="evidence" value="ECO:0007669"/>
    <property type="project" value="TreeGrafter"/>
</dbReference>
<keyword evidence="6" id="KW-0378">Hydrolase</keyword>
<evidence type="ECO:0000313" key="11">
    <source>
        <dbReference type="EMBL" id="KKO12921.1"/>
    </source>
</evidence>
<accession>A0A0F9W6L5</accession>
<dbReference type="Pfam" id="PF01433">
    <property type="entry name" value="Peptidase_M1"/>
    <property type="match status" value="1"/>
</dbReference>
<protein>
    <submittedName>
        <fullName evidence="11">Uncharacterized protein</fullName>
    </submittedName>
</protein>
<dbReference type="GO" id="GO:0005615">
    <property type="term" value="C:extracellular space"/>
    <property type="evidence" value="ECO:0007669"/>
    <property type="project" value="TreeGrafter"/>
</dbReference>
<proteinExistence type="inferred from homology"/>
<evidence type="ECO:0000256" key="4">
    <source>
        <dbReference type="ARBA" id="ARBA00022670"/>
    </source>
</evidence>
<dbReference type="InterPro" id="IPR014782">
    <property type="entry name" value="Peptidase_M1_dom"/>
</dbReference>
<evidence type="ECO:0000256" key="5">
    <source>
        <dbReference type="ARBA" id="ARBA00022723"/>
    </source>
</evidence>
<name>A0A0F9W6L5_9ZZZZ</name>
<sequence>MTSGKFIGVLVMALSLMSCLASGNNSAGNNSSGNSSAASPAPGVALTLAQRRAASISNVVYDLHFRVPADVNEPVTGTLLAVFDLSDASQPLVIDFRVPADHVVDVTLNGQPVTYQVTNDHIVIPAAALAQGSQQLGVEFTSADTALNRRSDFMYALFVPDRASTAFPVFEQPDIKARYRLQLSIPANWRALANGAETTRQPDPALPGMDLIEFAETLAISSYLFAFAAGDLQVETAQRGGRTFNMYHRETDPERLARNRDAIFDLHATAIDWLEDYTAIDYPFGKFDFFAIPAFQFGGMEHPGAIWYRADTLFLDPSASRAQELSRASLIAHETAHMWFGDLVTMRWFNDVWMKEVFANFMAAKIAGPAFPELDLDLRFFQAHHPSAYAVDRTAGANPIRQQLDNLRDAGSLYGAIIYQKAPIVMQQLETLLGEDVLRAGLRQYLQQFAFGNAGWPDLISLLDAMSAEDLTAWSRAWVDQPGRPRIQARWQQGGITVSQSDDDTARSLQWQQPVVVAVARDGHVTEHVAQLRQRSARVEVPGIVPPDFILAGADGVGYARFELDENSRQFLLGSVHGLESGLHRAVVWQHLWEDVLEDSLAPAALYDALLIAVQREQDPLIAQQVLGLLRGVWWRYLSAADRSARADNLEATLWQALARADGAGRKGAYFNTLVDVTATETGLAELAAIWGMSRDIEGLPLQEQQYIDLAETLALRAVPGADSILDAQQARISNPDRLDRFQFVRPALSQDADRRAELFLSFANLENRRQESWVLDATRLIHHPLRAGSARPLIRPALMLLEEIQQTGDIFFPLRWLNATLDGHSSPEAAAIVQQYLDERTDMQPKLRAKLLQASDGLFRAAR</sequence>
<organism evidence="11">
    <name type="scientific">marine sediment metagenome</name>
    <dbReference type="NCBI Taxonomy" id="412755"/>
    <lineage>
        <taxon>unclassified sequences</taxon>
        <taxon>metagenomes</taxon>
        <taxon>ecological metagenomes</taxon>
    </lineage>
</organism>
<keyword evidence="3" id="KW-0031">Aminopeptidase</keyword>
<comment type="cofactor">
    <cofactor evidence="1">
        <name>Zn(2+)</name>
        <dbReference type="ChEBI" id="CHEBI:29105"/>
    </cofactor>
</comment>
<dbReference type="InterPro" id="IPR042097">
    <property type="entry name" value="Aminopeptidase_N-like_N_sf"/>
</dbReference>
<feature type="domain" description="Aminopeptidase N-like N-terminal" evidence="10">
    <location>
        <begin position="156"/>
        <end position="224"/>
    </location>
</feature>
<dbReference type="SUPFAM" id="SSF55486">
    <property type="entry name" value="Metalloproteases ('zincins'), catalytic domain"/>
    <property type="match status" value="1"/>
</dbReference>
<keyword evidence="4" id="KW-0645">Protease</keyword>
<reference evidence="11" key="1">
    <citation type="journal article" date="2015" name="Nature">
        <title>Complex archaea that bridge the gap between prokaryotes and eukaryotes.</title>
        <authorList>
            <person name="Spang A."/>
            <person name="Saw J.H."/>
            <person name="Jorgensen S.L."/>
            <person name="Zaremba-Niedzwiedzka K."/>
            <person name="Martijn J."/>
            <person name="Lind A.E."/>
            <person name="van Eijk R."/>
            <person name="Schleper C."/>
            <person name="Guy L."/>
            <person name="Ettema T.J."/>
        </authorList>
    </citation>
    <scope>NUCLEOTIDE SEQUENCE</scope>
</reference>
<evidence type="ECO:0000256" key="1">
    <source>
        <dbReference type="ARBA" id="ARBA00001947"/>
    </source>
</evidence>
<keyword evidence="8" id="KW-0482">Metalloprotease</keyword>